<dbReference type="SUPFAM" id="SSF56059">
    <property type="entry name" value="Glutathione synthetase ATP-binding domain-like"/>
    <property type="match status" value="1"/>
</dbReference>
<keyword evidence="5 6" id="KW-0460">Magnesium</keyword>
<dbReference type="Pfam" id="PF00549">
    <property type="entry name" value="Ligase_CoA"/>
    <property type="match status" value="1"/>
</dbReference>
<comment type="subunit">
    <text evidence="6">Heterotetramer of two alpha and two beta subunits.</text>
</comment>
<feature type="binding site" evidence="6">
    <location>
        <position position="213"/>
    </location>
    <ligand>
        <name>Mg(2+)</name>
        <dbReference type="ChEBI" id="CHEBI:18420"/>
    </ligand>
</feature>
<dbReference type="Proteomes" id="UP001205861">
    <property type="component" value="Unassembled WGS sequence"/>
</dbReference>
<evidence type="ECO:0000256" key="1">
    <source>
        <dbReference type="ARBA" id="ARBA00022532"/>
    </source>
</evidence>
<reference evidence="9 10" key="1">
    <citation type="submission" date="2022-08" db="EMBL/GenBank/DDBJ databases">
        <title>Reclassification of Massilia species as members of the genera Telluria, Duganella, Pseudoduganella, Mokoshia gen. nov. and Zemynaea gen. nov. using orthogonal and non-orthogonal genome-based approaches.</title>
        <authorList>
            <person name="Bowman J.P."/>
        </authorList>
    </citation>
    <scope>NUCLEOTIDE SEQUENCE [LARGE SCALE GENOMIC DNA]</scope>
    <source>
        <strain evidence="9 10">JCM 31607</strain>
    </source>
</reference>
<dbReference type="Gene3D" id="3.40.50.261">
    <property type="entry name" value="Succinyl-CoA synthetase domains"/>
    <property type="match status" value="1"/>
</dbReference>
<dbReference type="EMBL" id="JANUGV010000003">
    <property type="protein sequence ID" value="MCS0609308.1"/>
    <property type="molecule type" value="Genomic_DNA"/>
</dbReference>
<dbReference type="PIRSF" id="PIRSF001554">
    <property type="entry name" value="SucCS_beta"/>
    <property type="match status" value="1"/>
</dbReference>
<evidence type="ECO:0000256" key="4">
    <source>
        <dbReference type="ARBA" id="ARBA00022741"/>
    </source>
</evidence>
<dbReference type="InterPro" id="IPR005811">
    <property type="entry name" value="SUCC_ACL_C"/>
</dbReference>
<comment type="cofactor">
    <cofactor evidence="6">
        <name>Mg(2+)</name>
        <dbReference type="ChEBI" id="CHEBI:18420"/>
    </cofactor>
    <text evidence="6">Binds 1 Mg(2+) ion per subunit.</text>
</comment>
<protein>
    <recommendedName>
        <fullName evidence="6">Succinate--CoA ligase [ADP-forming] subunit beta</fullName>
        <ecNumber evidence="6">6.2.1.5</ecNumber>
    </recommendedName>
    <alternativeName>
        <fullName evidence="6">Succinyl-CoA synthetase subunit beta</fullName>
        <shortName evidence="6">SCS-beta</shortName>
    </alternativeName>
</protein>
<comment type="function">
    <text evidence="6">Succinyl-CoA synthetase functions in the citric acid cycle (TCA), coupling the hydrolysis of succinyl-CoA to the synthesis of either ATP or GTP and thus represents the only step of substrate-level phosphorylation in the TCA. The beta subunit provides nucleotide specificity of the enzyme and binds the substrate succinate, while the binding sites for coenzyme A and phosphate are found in the alpha subunit.</text>
</comment>
<dbReference type="NCBIfam" id="NF001913">
    <property type="entry name" value="PRK00696.1"/>
    <property type="match status" value="1"/>
</dbReference>
<dbReference type="SUPFAM" id="SSF52210">
    <property type="entry name" value="Succinyl-CoA synthetase domains"/>
    <property type="match status" value="1"/>
</dbReference>
<keyword evidence="6 7" id="KW-0067">ATP-binding</keyword>
<evidence type="ECO:0000256" key="7">
    <source>
        <dbReference type="PROSITE-ProRule" id="PRU00409"/>
    </source>
</evidence>
<keyword evidence="10" id="KW-1185">Reference proteome</keyword>
<dbReference type="HAMAP" id="MF_00558">
    <property type="entry name" value="Succ_CoA_beta"/>
    <property type="match status" value="1"/>
</dbReference>
<feature type="binding site" evidence="6">
    <location>
        <position position="264"/>
    </location>
    <ligand>
        <name>substrate</name>
        <note>ligand shared with subunit alpha</note>
    </ligand>
</feature>
<dbReference type="EC" id="6.2.1.5" evidence="6"/>
<evidence type="ECO:0000256" key="6">
    <source>
        <dbReference type="HAMAP-Rule" id="MF_00558"/>
    </source>
</evidence>
<dbReference type="Pfam" id="PF08442">
    <property type="entry name" value="ATP-grasp_2"/>
    <property type="match status" value="1"/>
</dbReference>
<keyword evidence="1 6" id="KW-0816">Tricarboxylic acid cycle</keyword>
<dbReference type="GO" id="GO:0004775">
    <property type="term" value="F:succinate-CoA ligase (ADP-forming) activity"/>
    <property type="evidence" value="ECO:0007669"/>
    <property type="project" value="UniProtKB-EC"/>
</dbReference>
<feature type="binding site" evidence="6">
    <location>
        <position position="46"/>
    </location>
    <ligand>
        <name>ATP</name>
        <dbReference type="ChEBI" id="CHEBI:30616"/>
    </ligand>
</feature>
<feature type="binding site" evidence="6">
    <location>
        <position position="199"/>
    </location>
    <ligand>
        <name>Mg(2+)</name>
        <dbReference type="ChEBI" id="CHEBI:18420"/>
    </ligand>
</feature>
<dbReference type="InterPro" id="IPR017866">
    <property type="entry name" value="Succ-CoA_synthase_bsu_CS"/>
</dbReference>
<comment type="catalytic activity">
    <reaction evidence="6">
        <text>succinate + ATP + CoA = succinyl-CoA + ADP + phosphate</text>
        <dbReference type="Rhea" id="RHEA:17661"/>
        <dbReference type="ChEBI" id="CHEBI:30031"/>
        <dbReference type="ChEBI" id="CHEBI:30616"/>
        <dbReference type="ChEBI" id="CHEBI:43474"/>
        <dbReference type="ChEBI" id="CHEBI:57287"/>
        <dbReference type="ChEBI" id="CHEBI:57292"/>
        <dbReference type="ChEBI" id="CHEBI:456216"/>
        <dbReference type="EC" id="6.2.1.5"/>
    </reaction>
</comment>
<comment type="catalytic activity">
    <reaction evidence="6">
        <text>GTP + succinate + CoA = succinyl-CoA + GDP + phosphate</text>
        <dbReference type="Rhea" id="RHEA:22120"/>
        <dbReference type="ChEBI" id="CHEBI:30031"/>
        <dbReference type="ChEBI" id="CHEBI:37565"/>
        <dbReference type="ChEBI" id="CHEBI:43474"/>
        <dbReference type="ChEBI" id="CHEBI:57287"/>
        <dbReference type="ChEBI" id="CHEBI:57292"/>
        <dbReference type="ChEBI" id="CHEBI:58189"/>
    </reaction>
</comment>
<evidence type="ECO:0000313" key="10">
    <source>
        <dbReference type="Proteomes" id="UP001205861"/>
    </source>
</evidence>
<keyword evidence="2 6" id="KW-0436">Ligase</keyword>
<evidence type="ECO:0000256" key="5">
    <source>
        <dbReference type="ARBA" id="ARBA00022842"/>
    </source>
</evidence>
<name>A0ABT2BLC2_9BURK</name>
<dbReference type="Gene3D" id="3.30.1490.20">
    <property type="entry name" value="ATP-grasp fold, A domain"/>
    <property type="match status" value="1"/>
</dbReference>
<feature type="domain" description="ATP-grasp" evidence="8">
    <location>
        <begin position="9"/>
        <end position="231"/>
    </location>
</feature>
<feature type="binding site" evidence="6">
    <location>
        <position position="102"/>
    </location>
    <ligand>
        <name>ATP</name>
        <dbReference type="ChEBI" id="CHEBI:30616"/>
    </ligand>
</feature>
<evidence type="ECO:0000259" key="8">
    <source>
        <dbReference type="PROSITE" id="PS50975"/>
    </source>
</evidence>
<dbReference type="InterPro" id="IPR016102">
    <property type="entry name" value="Succinyl-CoA_synth-like"/>
</dbReference>
<feature type="binding site" evidence="6">
    <location>
        <begin position="321"/>
        <end position="323"/>
    </location>
    <ligand>
        <name>substrate</name>
        <note>ligand shared with subunit alpha</note>
    </ligand>
</feature>
<feature type="binding site" evidence="6">
    <location>
        <position position="99"/>
    </location>
    <ligand>
        <name>ATP</name>
        <dbReference type="ChEBI" id="CHEBI:30616"/>
    </ligand>
</feature>
<keyword evidence="3 6" id="KW-0479">Metal-binding</keyword>
<comment type="caution">
    <text evidence="9">The sequence shown here is derived from an EMBL/GenBank/DDBJ whole genome shotgun (WGS) entry which is preliminary data.</text>
</comment>
<keyword evidence="4 6" id="KW-0547">Nucleotide-binding</keyword>
<proteinExistence type="inferred from homology"/>
<organism evidence="9 10">
    <name type="scientific">Massilia solisilvae</name>
    <dbReference type="NCBI Taxonomy" id="1811225"/>
    <lineage>
        <taxon>Bacteria</taxon>
        <taxon>Pseudomonadati</taxon>
        <taxon>Pseudomonadota</taxon>
        <taxon>Betaproteobacteria</taxon>
        <taxon>Burkholderiales</taxon>
        <taxon>Oxalobacteraceae</taxon>
        <taxon>Telluria group</taxon>
        <taxon>Massilia</taxon>
    </lineage>
</organism>
<comment type="similarity">
    <text evidence="6">Belongs to the succinate/malate CoA ligase beta subunit family.</text>
</comment>
<evidence type="ECO:0000256" key="3">
    <source>
        <dbReference type="ARBA" id="ARBA00022723"/>
    </source>
</evidence>
<dbReference type="PROSITE" id="PS50975">
    <property type="entry name" value="ATP_GRASP"/>
    <property type="match status" value="1"/>
</dbReference>
<dbReference type="PANTHER" id="PTHR11815:SF10">
    <property type="entry name" value="SUCCINATE--COA LIGASE [GDP-FORMING] SUBUNIT BETA, MITOCHONDRIAL"/>
    <property type="match status" value="1"/>
</dbReference>
<dbReference type="InterPro" id="IPR013815">
    <property type="entry name" value="ATP_grasp_subdomain_1"/>
</dbReference>
<dbReference type="RefSeq" id="WP_258856963.1">
    <property type="nucleotide sequence ID" value="NZ_JANUGV010000003.1"/>
</dbReference>
<dbReference type="InterPro" id="IPR005809">
    <property type="entry name" value="Succ_CoA_ligase-like_bsu"/>
</dbReference>
<dbReference type="InterPro" id="IPR011761">
    <property type="entry name" value="ATP-grasp"/>
</dbReference>
<gene>
    <name evidence="6 9" type="primary">sucC</name>
    <name evidence="9" type="ORF">NX773_14145</name>
</gene>
<accession>A0ABT2BLC2</accession>
<dbReference type="PROSITE" id="PS01217">
    <property type="entry name" value="SUCCINYL_COA_LIG_3"/>
    <property type="match status" value="1"/>
</dbReference>
<feature type="binding site" evidence="6">
    <location>
        <position position="107"/>
    </location>
    <ligand>
        <name>ATP</name>
        <dbReference type="ChEBI" id="CHEBI:30616"/>
    </ligand>
</feature>
<dbReference type="PANTHER" id="PTHR11815">
    <property type="entry name" value="SUCCINYL-COA SYNTHETASE BETA CHAIN"/>
    <property type="match status" value="1"/>
</dbReference>
<evidence type="ECO:0000256" key="2">
    <source>
        <dbReference type="ARBA" id="ARBA00022598"/>
    </source>
</evidence>
<dbReference type="InterPro" id="IPR013650">
    <property type="entry name" value="ATP-grasp_succ-CoA_synth-type"/>
</dbReference>
<dbReference type="Gene3D" id="3.30.470.20">
    <property type="entry name" value="ATP-grasp fold, B domain"/>
    <property type="match status" value="1"/>
</dbReference>
<sequence>MKIHEYQGKEILRKFGVTVPRGIPCMSVDEAVKAAEQLGGPVWVVKAQIHAGGRGKGGGVKVAKSLEQVREYANQIMGMQLVTHQTGPEGQKVRRLLIEEGADIKKELYVSMVTDRVSQRVVLMASSEGGMDIEEVAHSHPEKIHNVVIDPSIGLTDKDADDIARKIGVPEGSIADARKNLQGLYKAYWETDASLAEINPLILTGDGKVIALDAKFNFDSNALFRHPEIVAYRDLDEEDPAEVEASKFDLAYISLDGNIGCLVNGAGLAMATMDTIKLFGGEPANFLDVGGGATAEKVTEAFKIMLKNPGLKAILVNIFGGIMRCDVIAEGVITASKAVSLNVPLVVRMKGTNEDIGKKMLAESGLPIISADTMEDAAKQVVAAAAGKA</sequence>
<feature type="binding site" evidence="6">
    <location>
        <begin position="53"/>
        <end position="55"/>
    </location>
    <ligand>
        <name>ATP</name>
        <dbReference type="ChEBI" id="CHEBI:30616"/>
    </ligand>
</feature>
<dbReference type="NCBIfam" id="TIGR01016">
    <property type="entry name" value="sucCoAbeta"/>
    <property type="match status" value="1"/>
</dbReference>
<comment type="pathway">
    <text evidence="6">Carbohydrate metabolism; tricarboxylic acid cycle; succinate from succinyl-CoA (ligase route): step 1/1.</text>
</comment>
<evidence type="ECO:0000313" key="9">
    <source>
        <dbReference type="EMBL" id="MCS0609308.1"/>
    </source>
</evidence>